<evidence type="ECO:0000256" key="5">
    <source>
        <dbReference type="ARBA" id="ARBA00022692"/>
    </source>
</evidence>
<keyword evidence="10" id="KW-0325">Glycoprotein</keyword>
<keyword evidence="9 11" id="KW-0472">Membrane</keyword>
<evidence type="ECO:0000259" key="13">
    <source>
        <dbReference type="Pfam" id="PF08263"/>
    </source>
</evidence>
<evidence type="ECO:0000256" key="9">
    <source>
        <dbReference type="ARBA" id="ARBA00023136"/>
    </source>
</evidence>
<feature type="signal peptide" evidence="12">
    <location>
        <begin position="1"/>
        <end position="29"/>
    </location>
</feature>
<organism evidence="15 16">
    <name type="scientific">Tanacetum coccineum</name>
    <dbReference type="NCBI Taxonomy" id="301880"/>
    <lineage>
        <taxon>Eukaryota</taxon>
        <taxon>Viridiplantae</taxon>
        <taxon>Streptophyta</taxon>
        <taxon>Embryophyta</taxon>
        <taxon>Tracheophyta</taxon>
        <taxon>Spermatophyta</taxon>
        <taxon>Magnoliopsida</taxon>
        <taxon>eudicotyledons</taxon>
        <taxon>Gunneridae</taxon>
        <taxon>Pentapetalae</taxon>
        <taxon>asterids</taxon>
        <taxon>campanulids</taxon>
        <taxon>Asterales</taxon>
        <taxon>Asteraceae</taxon>
        <taxon>Asteroideae</taxon>
        <taxon>Anthemideae</taxon>
        <taxon>Anthemidinae</taxon>
        <taxon>Tanacetum</taxon>
    </lineage>
</organism>
<dbReference type="Proteomes" id="UP001151760">
    <property type="component" value="Unassembled WGS sequence"/>
</dbReference>
<keyword evidence="7" id="KW-0677">Repeat</keyword>
<comment type="subcellular location">
    <subcellularLocation>
        <location evidence="1">Cell membrane</location>
        <topology evidence="1">Single-pass type I membrane protein</topology>
    </subcellularLocation>
</comment>
<keyword evidence="5 11" id="KW-0812">Transmembrane</keyword>
<dbReference type="Pfam" id="PF23598">
    <property type="entry name" value="LRR_14"/>
    <property type="match status" value="1"/>
</dbReference>
<keyword evidence="6 12" id="KW-0732">Signal</keyword>
<dbReference type="InterPro" id="IPR032675">
    <property type="entry name" value="LRR_dom_sf"/>
</dbReference>
<dbReference type="SUPFAM" id="SSF52047">
    <property type="entry name" value="RNI-like"/>
    <property type="match status" value="1"/>
</dbReference>
<evidence type="ECO:0000313" key="16">
    <source>
        <dbReference type="Proteomes" id="UP001151760"/>
    </source>
</evidence>
<feature type="domain" description="Disease resistance R13L4/SHOC-2-like LRR" evidence="14">
    <location>
        <begin position="421"/>
        <end position="516"/>
    </location>
</feature>
<keyword evidence="16" id="KW-1185">Reference proteome</keyword>
<keyword evidence="3" id="KW-1003">Cell membrane</keyword>
<dbReference type="SUPFAM" id="SSF52058">
    <property type="entry name" value="L domain-like"/>
    <property type="match status" value="3"/>
</dbReference>
<protein>
    <submittedName>
        <fullName evidence="15">Leucine-rich repeat protein</fullName>
    </submittedName>
</protein>
<feature type="domain" description="Leucine-rich repeat-containing N-terminal plant-type" evidence="13">
    <location>
        <begin position="40"/>
        <end position="79"/>
    </location>
</feature>
<evidence type="ECO:0000256" key="10">
    <source>
        <dbReference type="ARBA" id="ARBA00023180"/>
    </source>
</evidence>
<evidence type="ECO:0000259" key="14">
    <source>
        <dbReference type="Pfam" id="PF23598"/>
    </source>
</evidence>
<evidence type="ECO:0000313" key="15">
    <source>
        <dbReference type="EMBL" id="GJT20961.1"/>
    </source>
</evidence>
<comment type="caution">
    <text evidence="15">The sequence shown here is derived from an EMBL/GenBank/DDBJ whole genome shotgun (WGS) entry which is preliminary data.</text>
</comment>
<keyword evidence="8 11" id="KW-1133">Transmembrane helix</keyword>
<name>A0ABQ5C1C7_9ASTR</name>
<dbReference type="PANTHER" id="PTHR48063">
    <property type="entry name" value="LRR RECEPTOR-LIKE KINASE"/>
    <property type="match status" value="1"/>
</dbReference>
<feature type="chain" id="PRO_5046738508" evidence="12">
    <location>
        <begin position="30"/>
        <end position="1112"/>
    </location>
</feature>
<dbReference type="InterPro" id="IPR003591">
    <property type="entry name" value="Leu-rich_rpt_typical-subtyp"/>
</dbReference>
<dbReference type="PANTHER" id="PTHR48063:SF99">
    <property type="entry name" value="LEUCINE-RICH REPEAT-CONTAINING, PLANT-TYPE, LEUCINE-RICH REPEAT DOMAIN SUPERFAMILY"/>
    <property type="match status" value="1"/>
</dbReference>
<dbReference type="SMART" id="SM00369">
    <property type="entry name" value="LRR_TYP"/>
    <property type="match status" value="11"/>
</dbReference>
<evidence type="ECO:0000256" key="4">
    <source>
        <dbReference type="ARBA" id="ARBA00022614"/>
    </source>
</evidence>
<evidence type="ECO:0000256" key="8">
    <source>
        <dbReference type="ARBA" id="ARBA00022989"/>
    </source>
</evidence>
<dbReference type="Gene3D" id="3.80.10.10">
    <property type="entry name" value="Ribonuclease Inhibitor"/>
    <property type="match status" value="4"/>
</dbReference>
<reference evidence="15" key="2">
    <citation type="submission" date="2022-01" db="EMBL/GenBank/DDBJ databases">
        <authorList>
            <person name="Yamashiro T."/>
            <person name="Shiraishi A."/>
            <person name="Satake H."/>
            <person name="Nakayama K."/>
        </authorList>
    </citation>
    <scope>NUCLEOTIDE SEQUENCE</scope>
</reference>
<dbReference type="InterPro" id="IPR013210">
    <property type="entry name" value="LRR_N_plant-typ"/>
</dbReference>
<evidence type="ECO:0000256" key="6">
    <source>
        <dbReference type="ARBA" id="ARBA00022729"/>
    </source>
</evidence>
<feature type="transmembrane region" description="Helical" evidence="11">
    <location>
        <begin position="1056"/>
        <end position="1079"/>
    </location>
</feature>
<evidence type="ECO:0000256" key="2">
    <source>
        <dbReference type="ARBA" id="ARBA00009592"/>
    </source>
</evidence>
<dbReference type="InterPro" id="IPR046956">
    <property type="entry name" value="RLP23-like"/>
</dbReference>
<accession>A0ABQ5C1C7</accession>
<dbReference type="InterPro" id="IPR055414">
    <property type="entry name" value="LRR_R13L4/SHOC2-like"/>
</dbReference>
<dbReference type="InterPro" id="IPR001611">
    <property type="entry name" value="Leu-rich_rpt"/>
</dbReference>
<dbReference type="EMBL" id="BQNB010013849">
    <property type="protein sequence ID" value="GJT20961.1"/>
    <property type="molecule type" value="Genomic_DNA"/>
</dbReference>
<evidence type="ECO:0000256" key="12">
    <source>
        <dbReference type="SAM" id="SignalP"/>
    </source>
</evidence>
<keyword evidence="4" id="KW-0433">Leucine-rich repeat</keyword>
<gene>
    <name evidence="15" type="ORF">Tco_0890898</name>
</gene>
<evidence type="ECO:0000256" key="7">
    <source>
        <dbReference type="ARBA" id="ARBA00022737"/>
    </source>
</evidence>
<evidence type="ECO:0000256" key="11">
    <source>
        <dbReference type="SAM" id="Phobius"/>
    </source>
</evidence>
<proteinExistence type="inferred from homology"/>
<reference evidence="15" key="1">
    <citation type="journal article" date="2022" name="Int. J. Mol. Sci.">
        <title>Draft Genome of Tanacetum Coccineum: Genomic Comparison of Closely Related Tanacetum-Family Plants.</title>
        <authorList>
            <person name="Yamashiro T."/>
            <person name="Shiraishi A."/>
            <person name="Nakayama K."/>
            <person name="Satake H."/>
        </authorList>
    </citation>
    <scope>NUCLEOTIDE SEQUENCE</scope>
</reference>
<comment type="similarity">
    <text evidence="2">Belongs to the RLP family.</text>
</comment>
<evidence type="ECO:0000256" key="3">
    <source>
        <dbReference type="ARBA" id="ARBA00022475"/>
    </source>
</evidence>
<evidence type="ECO:0000256" key="1">
    <source>
        <dbReference type="ARBA" id="ARBA00004251"/>
    </source>
</evidence>
<dbReference type="Pfam" id="PF00560">
    <property type="entry name" value="LRR_1"/>
    <property type="match status" value="7"/>
</dbReference>
<dbReference type="Pfam" id="PF08263">
    <property type="entry name" value="LRRNT_2"/>
    <property type="match status" value="1"/>
</dbReference>
<sequence length="1112" mass="123600">MSARFSFSYYSCCYLCLFFVAALFHLCSSSQKYDDVLCMDGERQALLEFKHGLIDEADRLASWVGEESDCCNWVGIVCDNYTGHVSRIHLAALEGHCDILDYGTKKEYEEGSRQRLKGNLSSSLLHLKQLRHLDLSCNDFGGIKVPKFLGSLGNLRYLNLSTSKFGGTIPPQLGNLTNLQVLCLGSVLEPMSYISTILNMQWLSSLRRLHHLEISSVDLSKETAWLQVINTLPSLVTLGMSECELLYINPHVVRLNVTSLSFLDLSNNNFNSSVPRWLFSITSLVSLDLSGCNLHGPIPSSVATFHNLSSLQLLHVSENDFMNSSIVLDGLSSISGNLISLDLSSCGVSSSVLDSLHNLTSVIRLDLSRNQLTKRITKLFFNICNLKEIDLSGNDFRNMSLTYLLESLFKCKKAALESLVLSTSRLSGHLPSQLGQLEHLEHLELYGNYIAGTIPASIGRLSRLRTLDLGYNLIIGSIPHSIGQLSSLEVLHLYSNLLNGSLPADSVVKLSQLKQLDISNNRLVGNLPESIGRLSMLQSMDLSYNELDGNLPNSLGQLSKLEVFRFSSNFLSGAVTETHFVKLVSLKDLFGGGNKLTLRPRLANWIPPFQLQSLNLNSWGLGPQFPFWLQSQKDLDLLDISNTGIYSPMPPESFWRLLPRLESLDMSHNHMRGTLSSIPAPLFLLDISSNEFSGKLPHFSNASYQLIFDLSNNSFGGSLHHVLCSYGEKRIEELNLGNNHLSGVIPECWEKWPTLTFLNLENNNLCGGIPRTLGNLSYLRWLNMHGNKLSGRLPASLMNLTNLQIVQLGSNELTGSIPTWLGRKLSFLRLVNLKSNNFDGNIPHEICHLTHIQILELSDNNLAGPIPRCFNNFTVLSGKETVVNVLYRTDYIDISIEVIASDSLVMKGREDTYSTILPQVLLLDFSNNNLSGNIPSELTALTALQALNLSRNQLTGRIPVDIGDMKSLETFDLSVNKLCGKLPMSLSTLHFLSNFNVSCNSLTGSIPSSTQLQSLNESCFVGNKLCGDPLTVSCTSVEVTDTKDHEEDDGSDGADWALIISIVLGFVVGFWVIVVPLIVSRSWRIAYFRFMIELKYMVYDVMHKYCFSMFSK</sequence>
<dbReference type="Pfam" id="PF13855">
    <property type="entry name" value="LRR_8"/>
    <property type="match status" value="1"/>
</dbReference>